<evidence type="ECO:0000256" key="12">
    <source>
        <dbReference type="HAMAP-Rule" id="MF_00983"/>
    </source>
</evidence>
<evidence type="ECO:0000313" key="15">
    <source>
        <dbReference type="EMBL" id="TDO05229.1"/>
    </source>
</evidence>
<comment type="caution">
    <text evidence="15">The sequence shown here is derived from an EMBL/GenBank/DDBJ whole genome shotgun (WGS) entry which is preliminary data.</text>
</comment>
<feature type="binding site" evidence="12">
    <location>
        <position position="543"/>
    </location>
    <ligand>
        <name>Zn(2+)</name>
        <dbReference type="ChEBI" id="CHEBI:29105"/>
        <label>1</label>
    </ligand>
</feature>
<feature type="binding site" evidence="12">
    <location>
        <position position="570"/>
    </location>
    <ligand>
        <name>Zn(2+)</name>
        <dbReference type="ChEBI" id="CHEBI:29105"/>
        <label>2</label>
    </ligand>
</feature>
<dbReference type="GO" id="GO:1990077">
    <property type="term" value="C:primosome complex"/>
    <property type="evidence" value="ECO:0007669"/>
    <property type="project" value="UniProtKB-UniRule"/>
</dbReference>
<dbReference type="SMART" id="SM00487">
    <property type="entry name" value="DEXDc"/>
    <property type="match status" value="1"/>
</dbReference>
<dbReference type="SMART" id="SM00490">
    <property type="entry name" value="HELICc"/>
    <property type="match status" value="1"/>
</dbReference>
<keyword evidence="3 12" id="KW-0479">Metal-binding</keyword>
<dbReference type="FunFam" id="3.40.1440.60:FF:000001">
    <property type="entry name" value="Primosomal protein N"/>
    <property type="match status" value="1"/>
</dbReference>
<feature type="binding site" evidence="12">
    <location>
        <position position="552"/>
    </location>
    <ligand>
        <name>Zn(2+)</name>
        <dbReference type="ChEBI" id="CHEBI:29105"/>
        <label>2</label>
    </ligand>
</feature>
<comment type="function">
    <text evidence="12">Initiates the restart of stalled replication forks, which reloads the replicative helicase on sites other than the origin of replication. Recognizes and binds to abandoned replication forks and remodels them to uncover a helicase loading site. Promotes assembly of the primosome at these replication forks.</text>
</comment>
<dbReference type="InterPro" id="IPR040498">
    <property type="entry name" value="PriA_CRR"/>
</dbReference>
<dbReference type="InterPro" id="IPR027417">
    <property type="entry name" value="P-loop_NTPase"/>
</dbReference>
<sequence>MNKFSEVCSAMSKPLFADVILPLPLRDKFTYLVPASFEPNMKLGVRVIVQFGARKYFSALVYRLHQEPPSGDFDLKSIDAILDKEPIVNQAQIIAWEWVADYYCCSLGEVFKAALPSALKLESQSNVSFNPNFNMEEELTGEEEALLLMLQGRGQANIKEINQFLGRNSSYATLKVLLEKNAILIEEKLKDSYKPKTIGVVKLADQFSTPKAIEAAFEGIGRAKKQRELLEYFLAETVFSKESQNSLTKKELLEQTGISDAVLKAVVDKGILMVEDVEIGRLIQNHTEEQFLYELNEAQEKALGQVKDGFQSKRPVLLHGVTSSGKTEVYIKLIEEVLAQNKQVLYLVPEIGLTSQLNNRLKRAFGDRAGIYHSKFNDAERVEIWFNILEDKEDAYQVVLGARSAVFLPFKKLGLIIVDEEHENSYKQFDPAPRYHARDMAVVLGQIHKAPVLLGTATPSFESYFNARLKKYALVELKERFQGIELPEIVVADIRKATRQRQMKSLLTPELYDEVKHALEKEEQVILFQNRRGFAPYMQCTSCGWIPKCQNCDVSLTYHKYRSSLVCHYCGHTTSLPGTCGECHSDDIRTKGYGTEQIEEELGILFPEARVARMDLDTTRAKRSFDQLIYKFETKQIDILVGTQMVTKGLDFEHVRVVGILNADQMLNYPDFRSFERSFQLMAQVSGRAGRKNKRGKVVIQTSQPTHEVLAEVASNSFDLLFNRQMLERKLFRYPPYFRLVKIVVKHKNRERLDLGANQLAAALRKLFVNQVLGPEYPVISRVQTWYQKEIWLKLDKNKQLSPAKKQLMDVIGQIKGLPNNGGLIIYVDVDPM</sequence>
<comment type="subunit">
    <text evidence="12">Component of the replication restart primosome.</text>
</comment>
<evidence type="ECO:0000256" key="3">
    <source>
        <dbReference type="ARBA" id="ARBA00022723"/>
    </source>
</evidence>
<proteinExistence type="inferred from homology"/>
<keyword evidence="10 12" id="KW-0413">Isomerase</keyword>
<evidence type="ECO:0000259" key="14">
    <source>
        <dbReference type="PROSITE" id="PS51194"/>
    </source>
</evidence>
<evidence type="ECO:0000256" key="7">
    <source>
        <dbReference type="ARBA" id="ARBA00022833"/>
    </source>
</evidence>
<evidence type="ECO:0000256" key="9">
    <source>
        <dbReference type="ARBA" id="ARBA00023125"/>
    </source>
</evidence>
<dbReference type="InterPro" id="IPR011545">
    <property type="entry name" value="DEAD/DEAH_box_helicase_dom"/>
</dbReference>
<comment type="catalytic activity">
    <reaction evidence="12">
        <text>Couples ATP hydrolysis with the unwinding of duplex DNA by translocating in the 3'-5' direction.</text>
        <dbReference type="EC" id="5.6.2.4"/>
    </reaction>
</comment>
<dbReference type="EC" id="5.6.2.4" evidence="12"/>
<dbReference type="GO" id="GO:0008270">
    <property type="term" value="F:zinc ion binding"/>
    <property type="evidence" value="ECO:0007669"/>
    <property type="project" value="UniProtKB-UniRule"/>
</dbReference>
<dbReference type="InterPro" id="IPR042115">
    <property type="entry name" value="PriA_3primeBD_sf"/>
</dbReference>
<dbReference type="GO" id="GO:0006269">
    <property type="term" value="P:DNA replication, synthesis of primer"/>
    <property type="evidence" value="ECO:0007669"/>
    <property type="project" value="UniProtKB-KW"/>
</dbReference>
<dbReference type="Pfam" id="PF18074">
    <property type="entry name" value="PriA_C"/>
    <property type="match status" value="1"/>
</dbReference>
<dbReference type="GO" id="GO:0006310">
    <property type="term" value="P:DNA recombination"/>
    <property type="evidence" value="ECO:0007669"/>
    <property type="project" value="InterPro"/>
</dbReference>
<feature type="domain" description="Helicase C-terminal" evidence="14">
    <location>
        <begin position="553"/>
        <end position="742"/>
    </location>
</feature>
<dbReference type="GO" id="GO:0016887">
    <property type="term" value="F:ATP hydrolysis activity"/>
    <property type="evidence" value="ECO:0007669"/>
    <property type="project" value="RHEA"/>
</dbReference>
<dbReference type="PANTHER" id="PTHR30580:SF0">
    <property type="entry name" value="PRIMOSOMAL PROTEIN N"/>
    <property type="match status" value="1"/>
</dbReference>
<dbReference type="Pfam" id="PF18319">
    <property type="entry name" value="Zn_ribbon_PriA"/>
    <property type="match status" value="1"/>
</dbReference>
<feature type="binding site" evidence="12">
    <location>
        <position position="540"/>
    </location>
    <ligand>
        <name>Zn(2+)</name>
        <dbReference type="ChEBI" id="CHEBI:29105"/>
        <label>1</label>
    </ligand>
</feature>
<comment type="cofactor">
    <cofactor evidence="12">
        <name>Zn(2+)</name>
        <dbReference type="ChEBI" id="CHEBI:29105"/>
    </cofactor>
    <text evidence="12">Binds 2 zinc ions per subunit.</text>
</comment>
<feature type="binding site" evidence="12">
    <location>
        <position position="549"/>
    </location>
    <ligand>
        <name>Zn(2+)</name>
        <dbReference type="ChEBI" id="CHEBI:29105"/>
        <label>2</label>
    </ligand>
</feature>
<evidence type="ECO:0000256" key="11">
    <source>
        <dbReference type="ARBA" id="ARBA00048988"/>
    </source>
</evidence>
<dbReference type="InterPro" id="IPR005259">
    <property type="entry name" value="PriA"/>
</dbReference>
<dbReference type="PROSITE" id="PS51192">
    <property type="entry name" value="HELICASE_ATP_BIND_1"/>
    <property type="match status" value="1"/>
</dbReference>
<accession>A0A4V6PRX1</accession>
<protein>
    <recommendedName>
        <fullName evidence="12">Replication restart protein PriA</fullName>
    </recommendedName>
    <alternativeName>
        <fullName evidence="12">ATP-dependent DNA helicase PriA</fullName>
        <ecNumber evidence="12">5.6.2.4</ecNumber>
    </alternativeName>
    <alternativeName>
        <fullName evidence="12">DNA 3'-5' helicase PriA</fullName>
    </alternativeName>
</protein>
<name>A0A4V6PRX1_9BACT</name>
<dbReference type="Proteomes" id="UP000294848">
    <property type="component" value="Unassembled WGS sequence"/>
</dbReference>
<comment type="similarity">
    <text evidence="12">Belongs to the helicase family. PriA subfamily.</text>
</comment>
<dbReference type="GO" id="GO:0043138">
    <property type="term" value="F:3'-5' DNA helicase activity"/>
    <property type="evidence" value="ECO:0007669"/>
    <property type="project" value="UniProtKB-EC"/>
</dbReference>
<dbReference type="InterPro" id="IPR041222">
    <property type="entry name" value="PriA_3primeBD"/>
</dbReference>
<dbReference type="SUPFAM" id="SSF52540">
    <property type="entry name" value="P-loop containing nucleoside triphosphate hydrolases"/>
    <property type="match status" value="2"/>
</dbReference>
<dbReference type="EMBL" id="SNWI01000001">
    <property type="protein sequence ID" value="TDO05229.1"/>
    <property type="molecule type" value="Genomic_DNA"/>
</dbReference>
<keyword evidence="7 12" id="KW-0862">Zinc</keyword>
<evidence type="ECO:0000256" key="2">
    <source>
        <dbReference type="ARBA" id="ARBA00022705"/>
    </source>
</evidence>
<gene>
    <name evidence="12" type="primary">priA</name>
    <name evidence="15" type="ORF">DET52_101585</name>
</gene>
<feature type="domain" description="Helicase ATP-binding" evidence="13">
    <location>
        <begin position="307"/>
        <end position="477"/>
    </location>
</feature>
<dbReference type="Pfam" id="PF00270">
    <property type="entry name" value="DEAD"/>
    <property type="match status" value="1"/>
</dbReference>
<organism evidence="15 16">
    <name type="scientific">Sunxiuqinia elliptica</name>
    <dbReference type="NCBI Taxonomy" id="655355"/>
    <lineage>
        <taxon>Bacteria</taxon>
        <taxon>Pseudomonadati</taxon>
        <taxon>Bacteroidota</taxon>
        <taxon>Bacteroidia</taxon>
        <taxon>Marinilabiliales</taxon>
        <taxon>Prolixibacteraceae</taxon>
        <taxon>Sunxiuqinia</taxon>
    </lineage>
</organism>
<dbReference type="HAMAP" id="MF_00983">
    <property type="entry name" value="PriA"/>
    <property type="match status" value="1"/>
</dbReference>
<keyword evidence="5 12" id="KW-0378">Hydrolase</keyword>
<dbReference type="Pfam" id="PF00271">
    <property type="entry name" value="Helicase_C"/>
    <property type="match status" value="1"/>
</dbReference>
<evidence type="ECO:0000313" key="16">
    <source>
        <dbReference type="Proteomes" id="UP000294848"/>
    </source>
</evidence>
<dbReference type="CDD" id="cd18804">
    <property type="entry name" value="SF2_C_priA"/>
    <property type="match status" value="1"/>
</dbReference>
<evidence type="ECO:0000256" key="4">
    <source>
        <dbReference type="ARBA" id="ARBA00022741"/>
    </source>
</evidence>
<dbReference type="PANTHER" id="PTHR30580">
    <property type="entry name" value="PRIMOSOMAL PROTEIN N"/>
    <property type="match status" value="1"/>
</dbReference>
<feature type="binding site" evidence="12">
    <location>
        <position position="583"/>
    </location>
    <ligand>
        <name>Zn(2+)</name>
        <dbReference type="ChEBI" id="CHEBI:29105"/>
        <label>1</label>
    </ligand>
</feature>
<dbReference type="GO" id="GO:0003677">
    <property type="term" value="F:DNA binding"/>
    <property type="evidence" value="ECO:0007669"/>
    <property type="project" value="UniProtKB-UniRule"/>
</dbReference>
<dbReference type="NCBIfam" id="TIGR00595">
    <property type="entry name" value="priA"/>
    <property type="match status" value="1"/>
</dbReference>
<evidence type="ECO:0000259" key="13">
    <source>
        <dbReference type="PROSITE" id="PS51192"/>
    </source>
</evidence>
<dbReference type="InterPro" id="IPR014001">
    <property type="entry name" value="Helicase_ATP-bd"/>
</dbReference>
<comment type="catalytic activity">
    <reaction evidence="11 12">
        <text>ATP + H2O = ADP + phosphate + H(+)</text>
        <dbReference type="Rhea" id="RHEA:13065"/>
        <dbReference type="ChEBI" id="CHEBI:15377"/>
        <dbReference type="ChEBI" id="CHEBI:15378"/>
        <dbReference type="ChEBI" id="CHEBI:30616"/>
        <dbReference type="ChEBI" id="CHEBI:43474"/>
        <dbReference type="ChEBI" id="CHEBI:456216"/>
        <dbReference type="EC" id="5.6.2.4"/>
    </reaction>
</comment>
<dbReference type="Gene3D" id="3.40.50.300">
    <property type="entry name" value="P-loop containing nucleotide triphosphate hydrolases"/>
    <property type="match status" value="2"/>
</dbReference>
<feature type="binding site" evidence="12">
    <location>
        <position position="580"/>
    </location>
    <ligand>
        <name>Zn(2+)</name>
        <dbReference type="ChEBI" id="CHEBI:29105"/>
        <label>1</label>
    </ligand>
</feature>
<dbReference type="Pfam" id="PF17764">
    <property type="entry name" value="PriA_3primeBD"/>
    <property type="match status" value="1"/>
</dbReference>
<dbReference type="GO" id="GO:0006270">
    <property type="term" value="P:DNA replication initiation"/>
    <property type="evidence" value="ECO:0007669"/>
    <property type="project" value="TreeGrafter"/>
</dbReference>
<dbReference type="GO" id="GO:0005524">
    <property type="term" value="F:ATP binding"/>
    <property type="evidence" value="ECO:0007669"/>
    <property type="project" value="UniProtKB-UniRule"/>
</dbReference>
<keyword evidence="8 12" id="KW-0067">ATP-binding</keyword>
<evidence type="ECO:0000256" key="8">
    <source>
        <dbReference type="ARBA" id="ARBA00022840"/>
    </source>
</evidence>
<dbReference type="Gene3D" id="3.40.1440.60">
    <property type="entry name" value="PriA, 3(prime) DNA-binding domain"/>
    <property type="match status" value="1"/>
</dbReference>
<keyword evidence="1 12" id="KW-0639">Primosome</keyword>
<feature type="binding site" evidence="12">
    <location>
        <position position="567"/>
    </location>
    <ligand>
        <name>Zn(2+)</name>
        <dbReference type="ChEBI" id="CHEBI:29105"/>
        <label>2</label>
    </ligand>
</feature>
<keyword evidence="2 12" id="KW-0235">DNA replication</keyword>
<dbReference type="CDD" id="cd17929">
    <property type="entry name" value="DEXHc_priA"/>
    <property type="match status" value="1"/>
</dbReference>
<reference evidence="15 16" key="1">
    <citation type="submission" date="2019-03" db="EMBL/GenBank/DDBJ databases">
        <title>Freshwater and sediment microbial communities from various areas in North America, analyzing microbe dynamics in response to fracking.</title>
        <authorList>
            <person name="Lamendella R."/>
        </authorList>
    </citation>
    <scope>NUCLEOTIDE SEQUENCE [LARGE SCALE GENOMIC DNA]</scope>
    <source>
        <strain evidence="15 16">114D</strain>
    </source>
</reference>
<evidence type="ECO:0000256" key="5">
    <source>
        <dbReference type="ARBA" id="ARBA00022801"/>
    </source>
</evidence>
<keyword evidence="6 12" id="KW-0347">Helicase</keyword>
<dbReference type="AlphaFoldDB" id="A0A4V6PRX1"/>
<dbReference type="GO" id="GO:0006302">
    <property type="term" value="P:double-strand break repair"/>
    <property type="evidence" value="ECO:0007669"/>
    <property type="project" value="InterPro"/>
</dbReference>
<evidence type="ECO:0000256" key="6">
    <source>
        <dbReference type="ARBA" id="ARBA00022806"/>
    </source>
</evidence>
<keyword evidence="9 12" id="KW-0238">DNA-binding</keyword>
<dbReference type="InterPro" id="IPR001650">
    <property type="entry name" value="Helicase_C-like"/>
</dbReference>
<evidence type="ECO:0000256" key="1">
    <source>
        <dbReference type="ARBA" id="ARBA00022515"/>
    </source>
</evidence>
<keyword evidence="4 12" id="KW-0547">Nucleotide-binding</keyword>
<dbReference type="PROSITE" id="PS51194">
    <property type="entry name" value="HELICASE_CTER"/>
    <property type="match status" value="1"/>
</dbReference>
<dbReference type="InterPro" id="IPR041236">
    <property type="entry name" value="PriA_C"/>
</dbReference>
<evidence type="ECO:0000256" key="10">
    <source>
        <dbReference type="ARBA" id="ARBA00023235"/>
    </source>
</evidence>
<dbReference type="FunFam" id="3.40.50.300:FF:000489">
    <property type="entry name" value="Primosome assembly protein PriA"/>
    <property type="match status" value="1"/>
</dbReference>